<name>W7IRG3_9PSEU</name>
<reference evidence="2 3" key="1">
    <citation type="journal article" date="2014" name="Genome Announc.">
        <title>Draft Genome Sequence of the Antitrypanosomally Active Sponge-Associated Bacterium Actinokineospora sp. Strain EG49.</title>
        <authorList>
            <person name="Harjes J."/>
            <person name="Ryu T."/>
            <person name="Abdelmohsen U.R."/>
            <person name="Moitinho-Silva L."/>
            <person name="Horn H."/>
            <person name="Ravasi T."/>
            <person name="Hentschel U."/>
        </authorList>
    </citation>
    <scope>NUCLEOTIDE SEQUENCE [LARGE SCALE GENOMIC DNA]</scope>
    <source>
        <strain evidence="2 3">EG49</strain>
    </source>
</reference>
<dbReference type="PATRIC" id="fig|909613.9.peg.5430"/>
<dbReference type="AlphaFoldDB" id="W7IRG3"/>
<sequence length="55" mass="6305">MPLVVGVSAANVNDHFALPALVRAIPRVRTPRRARRFRPDKLHADKAYDVRETRK</sequence>
<evidence type="ECO:0000313" key="3">
    <source>
        <dbReference type="Proteomes" id="UP000019277"/>
    </source>
</evidence>
<proteinExistence type="predicted"/>
<gene>
    <name evidence="2" type="ORF">UO65_5434</name>
</gene>
<comment type="caution">
    <text evidence="2">The sequence shown here is derived from an EMBL/GenBank/DDBJ whole genome shotgun (WGS) entry which is preliminary data.</text>
</comment>
<dbReference type="EMBL" id="AYXG01000210">
    <property type="protein sequence ID" value="EWC59277.1"/>
    <property type="molecule type" value="Genomic_DNA"/>
</dbReference>
<protein>
    <submittedName>
        <fullName evidence="2">Mobile element protein</fullName>
    </submittedName>
</protein>
<dbReference type="STRING" id="909613.UO65_5434"/>
<feature type="compositionally biased region" description="Basic and acidic residues" evidence="1">
    <location>
        <begin position="37"/>
        <end position="55"/>
    </location>
</feature>
<accession>W7IRG3</accession>
<feature type="region of interest" description="Disordered" evidence="1">
    <location>
        <begin position="36"/>
        <end position="55"/>
    </location>
</feature>
<evidence type="ECO:0000313" key="2">
    <source>
        <dbReference type="EMBL" id="EWC59277.1"/>
    </source>
</evidence>
<dbReference type="Proteomes" id="UP000019277">
    <property type="component" value="Unassembled WGS sequence"/>
</dbReference>
<organism evidence="2 3">
    <name type="scientific">Actinokineospora spheciospongiae</name>
    <dbReference type="NCBI Taxonomy" id="909613"/>
    <lineage>
        <taxon>Bacteria</taxon>
        <taxon>Bacillati</taxon>
        <taxon>Actinomycetota</taxon>
        <taxon>Actinomycetes</taxon>
        <taxon>Pseudonocardiales</taxon>
        <taxon>Pseudonocardiaceae</taxon>
        <taxon>Actinokineospora</taxon>
    </lineage>
</organism>
<keyword evidence="3" id="KW-1185">Reference proteome</keyword>
<evidence type="ECO:0000256" key="1">
    <source>
        <dbReference type="SAM" id="MobiDB-lite"/>
    </source>
</evidence>